<dbReference type="PANTHER" id="PTHR39430">
    <property type="entry name" value="MEMBRANE-ASSOCIATED PROTEASE-RELATED"/>
    <property type="match status" value="1"/>
</dbReference>
<name>A0A1N6HH01_9SPHN</name>
<keyword evidence="1" id="KW-0472">Membrane</keyword>
<gene>
    <name evidence="3" type="ORF">SAMN02745824_3278</name>
</gene>
<sequence>MLEPVVSVFTDSSGRLRLLWRLPIFAFSLFAILSPLFLVSPQWLQLMLAVILLTVFLGFWAARIEQKTLSDYGLSRDLFFGIEFFVGMVFGVLVIGLIFAVSVPWSVPGAIMISSAAVDGAFWMFLFRMLLVAYWEELIFRGFLLTSFREWFGMKLGARPGLAMSVLLTSVIFASVHGATDNFSWAAFFILALNGAIWCLPVILTGRLGMSIGLHAAWNFSQSKIFGFSMSGNESASSLLSAEQAGPDYWTGGAYGPEAGLSGIVALAVTGILVLAYHRAFLRQEGGK</sequence>
<feature type="transmembrane region" description="Helical" evidence="1">
    <location>
        <begin position="111"/>
        <end position="135"/>
    </location>
</feature>
<evidence type="ECO:0000256" key="1">
    <source>
        <dbReference type="SAM" id="Phobius"/>
    </source>
</evidence>
<feature type="transmembrane region" description="Helical" evidence="1">
    <location>
        <begin position="156"/>
        <end position="177"/>
    </location>
</feature>
<dbReference type="Pfam" id="PF02517">
    <property type="entry name" value="Rce1-like"/>
    <property type="match status" value="1"/>
</dbReference>
<feature type="domain" description="CAAX prenyl protease 2/Lysostaphin resistance protein A-like" evidence="2">
    <location>
        <begin position="121"/>
        <end position="220"/>
    </location>
</feature>
<dbReference type="InterPro" id="IPR003675">
    <property type="entry name" value="Rce1/LyrA-like_dom"/>
</dbReference>
<evidence type="ECO:0000313" key="3">
    <source>
        <dbReference type="EMBL" id="SIO18885.1"/>
    </source>
</evidence>
<protein>
    <recommendedName>
        <fullName evidence="2">CAAX prenyl protease 2/Lysostaphin resistance protein A-like domain-containing protein</fullName>
    </recommendedName>
</protein>
<dbReference type="AlphaFoldDB" id="A0A1N6HH01"/>
<organism evidence="3 4">
    <name type="scientific">Parasphingorhabdus marina DSM 22363</name>
    <dbReference type="NCBI Taxonomy" id="1123272"/>
    <lineage>
        <taxon>Bacteria</taxon>
        <taxon>Pseudomonadati</taxon>
        <taxon>Pseudomonadota</taxon>
        <taxon>Alphaproteobacteria</taxon>
        <taxon>Sphingomonadales</taxon>
        <taxon>Sphingomonadaceae</taxon>
        <taxon>Parasphingorhabdus</taxon>
    </lineage>
</organism>
<dbReference type="RefSeq" id="WP_074206165.1">
    <property type="nucleotide sequence ID" value="NZ_FSQW01000002.1"/>
</dbReference>
<dbReference type="GO" id="GO:0004175">
    <property type="term" value="F:endopeptidase activity"/>
    <property type="evidence" value="ECO:0007669"/>
    <property type="project" value="UniProtKB-ARBA"/>
</dbReference>
<dbReference type="EMBL" id="FSQW01000002">
    <property type="protein sequence ID" value="SIO18885.1"/>
    <property type="molecule type" value="Genomic_DNA"/>
</dbReference>
<keyword evidence="1" id="KW-0812">Transmembrane</keyword>
<dbReference type="Proteomes" id="UP000185192">
    <property type="component" value="Unassembled WGS sequence"/>
</dbReference>
<keyword evidence="1" id="KW-1133">Transmembrane helix</keyword>
<evidence type="ECO:0000259" key="2">
    <source>
        <dbReference type="Pfam" id="PF02517"/>
    </source>
</evidence>
<feature type="transmembrane region" description="Helical" evidence="1">
    <location>
        <begin position="262"/>
        <end position="282"/>
    </location>
</feature>
<feature type="transmembrane region" description="Helical" evidence="1">
    <location>
        <begin position="43"/>
        <end position="62"/>
    </location>
</feature>
<dbReference type="STRING" id="1123272.SAMN02745824_3278"/>
<dbReference type="PANTHER" id="PTHR39430:SF1">
    <property type="entry name" value="PROTEASE"/>
    <property type="match status" value="1"/>
</dbReference>
<dbReference type="GO" id="GO:0080120">
    <property type="term" value="P:CAAX-box protein maturation"/>
    <property type="evidence" value="ECO:0007669"/>
    <property type="project" value="UniProtKB-ARBA"/>
</dbReference>
<dbReference type="OrthoDB" id="193898at2"/>
<feature type="transmembrane region" description="Helical" evidence="1">
    <location>
        <begin position="82"/>
        <end position="105"/>
    </location>
</feature>
<reference evidence="4" key="1">
    <citation type="submission" date="2016-11" db="EMBL/GenBank/DDBJ databases">
        <authorList>
            <person name="Varghese N."/>
            <person name="Submissions S."/>
        </authorList>
    </citation>
    <scope>NUCLEOTIDE SEQUENCE [LARGE SCALE GENOMIC DNA]</scope>
    <source>
        <strain evidence="4">DSM 22363</strain>
    </source>
</reference>
<feature type="transmembrane region" description="Helical" evidence="1">
    <location>
        <begin position="18"/>
        <end position="37"/>
    </location>
</feature>
<proteinExistence type="predicted"/>
<accession>A0A1N6HH01</accession>
<keyword evidence="4" id="KW-1185">Reference proteome</keyword>
<feature type="transmembrane region" description="Helical" evidence="1">
    <location>
        <begin position="183"/>
        <end position="204"/>
    </location>
</feature>
<evidence type="ECO:0000313" key="4">
    <source>
        <dbReference type="Proteomes" id="UP000185192"/>
    </source>
</evidence>